<keyword evidence="4 7" id="KW-0812">Transmembrane</keyword>
<evidence type="ECO:0000313" key="11">
    <source>
        <dbReference type="RefSeq" id="XP_011308563.1"/>
    </source>
</evidence>
<gene>
    <name evidence="10 11" type="primary">LOC105269763</name>
</gene>
<comment type="subcellular location">
    <subcellularLocation>
        <location evidence="1">Membrane</location>
        <topology evidence="1">Multi-pass membrane protein</topology>
    </subcellularLocation>
</comment>
<dbReference type="Proteomes" id="UP000694866">
    <property type="component" value="Unplaced"/>
</dbReference>
<reference evidence="10 11" key="1">
    <citation type="submission" date="2025-04" db="UniProtKB">
        <authorList>
            <consortium name="RefSeq"/>
        </authorList>
    </citation>
    <scope>IDENTIFICATION</scope>
    <source>
        <strain evidence="10 11">USDA-PBARC FA_bdor</strain>
        <tissue evidence="10 11">Whole organism</tissue>
    </source>
</reference>
<feature type="transmembrane region" description="Helical" evidence="8">
    <location>
        <begin position="180"/>
        <end position="200"/>
    </location>
</feature>
<dbReference type="PANTHER" id="PTHR19139:SF270">
    <property type="entry name" value="ENTOMOGLYCEROPORIN 1-RELATED"/>
    <property type="match status" value="1"/>
</dbReference>
<dbReference type="KEGG" id="fas:105269763"/>
<dbReference type="GO" id="GO:0015267">
    <property type="term" value="F:channel activity"/>
    <property type="evidence" value="ECO:0007669"/>
    <property type="project" value="InterPro"/>
</dbReference>
<dbReference type="InterPro" id="IPR000425">
    <property type="entry name" value="MIP"/>
</dbReference>
<evidence type="ECO:0000256" key="2">
    <source>
        <dbReference type="ARBA" id="ARBA00006175"/>
    </source>
</evidence>
<accession>A0A9R1U636</accession>
<sequence length="304" mass="32800">MTVAKLFIDSPRRPPADSFRGQCDTAMIKVRGRLALPCKRYQDGLWKLQKGTRTMFLGEVVGTGVLIFIGCMGCIGSLGRSPPPPMQSAFTFGLTVNMIIMMLGHVSGAHLNPAVTIGSIIIRQKTIATGFLYMIAQFTGAIIGYGLLKMVTPDFLFNDGFADSKIPLCVTVVHPGVSKVQAVLIEMLCTAIVLCTACATWDSRCANTNDSVAMKFGLAVAGLSFAASPYTGCSMNPARTFAPAFFNGAWENQWIYWIGPVLGALLGTYTYQVLFSVPEENPETLENKDVELSLVQDKSGVDSL</sequence>
<keyword evidence="9" id="KW-1185">Reference proteome</keyword>
<evidence type="ECO:0000313" key="10">
    <source>
        <dbReference type="RefSeq" id="XP_011308562.1"/>
    </source>
</evidence>
<dbReference type="InterPro" id="IPR034294">
    <property type="entry name" value="Aquaporin_transptr"/>
</dbReference>
<feature type="transmembrane region" description="Helical" evidence="8">
    <location>
        <begin position="212"/>
        <end position="231"/>
    </location>
</feature>
<dbReference type="Pfam" id="PF00230">
    <property type="entry name" value="MIP"/>
    <property type="match status" value="1"/>
</dbReference>
<dbReference type="GO" id="GO:0005886">
    <property type="term" value="C:plasma membrane"/>
    <property type="evidence" value="ECO:0007669"/>
    <property type="project" value="TreeGrafter"/>
</dbReference>
<keyword evidence="3 7" id="KW-0813">Transport</keyword>
<accession>A0A9R1TGJ5</accession>
<dbReference type="InterPro" id="IPR022357">
    <property type="entry name" value="MIP_CS"/>
</dbReference>
<evidence type="ECO:0000256" key="7">
    <source>
        <dbReference type="RuleBase" id="RU000477"/>
    </source>
</evidence>
<evidence type="ECO:0000256" key="1">
    <source>
        <dbReference type="ARBA" id="ARBA00004141"/>
    </source>
</evidence>
<evidence type="ECO:0000256" key="5">
    <source>
        <dbReference type="ARBA" id="ARBA00022989"/>
    </source>
</evidence>
<feature type="transmembrane region" description="Helical" evidence="8">
    <location>
        <begin position="56"/>
        <end position="78"/>
    </location>
</feature>
<dbReference type="SUPFAM" id="SSF81338">
    <property type="entry name" value="Aquaporin-like"/>
    <property type="match status" value="1"/>
</dbReference>
<dbReference type="PRINTS" id="PR00783">
    <property type="entry name" value="MINTRINSICP"/>
</dbReference>
<dbReference type="AlphaFoldDB" id="A0A9R1TGJ5"/>
<feature type="transmembrane region" description="Helical" evidence="8">
    <location>
        <begin position="130"/>
        <end position="148"/>
    </location>
</feature>
<evidence type="ECO:0000256" key="4">
    <source>
        <dbReference type="ARBA" id="ARBA00022692"/>
    </source>
</evidence>
<keyword evidence="5 8" id="KW-1133">Transmembrane helix</keyword>
<keyword evidence="6 8" id="KW-0472">Membrane</keyword>
<dbReference type="InterPro" id="IPR023271">
    <property type="entry name" value="Aquaporin-like"/>
</dbReference>
<dbReference type="Gene3D" id="1.20.1080.10">
    <property type="entry name" value="Glycerol uptake facilitator protein"/>
    <property type="match status" value="1"/>
</dbReference>
<dbReference type="PROSITE" id="PS00221">
    <property type="entry name" value="MIP"/>
    <property type="match status" value="1"/>
</dbReference>
<evidence type="ECO:0000313" key="9">
    <source>
        <dbReference type="Proteomes" id="UP000694866"/>
    </source>
</evidence>
<dbReference type="RefSeq" id="XP_011308563.1">
    <property type="nucleotide sequence ID" value="XM_011310261.1"/>
</dbReference>
<feature type="transmembrane region" description="Helical" evidence="8">
    <location>
        <begin position="254"/>
        <end position="274"/>
    </location>
</feature>
<comment type="similarity">
    <text evidence="2 7">Belongs to the MIP/aquaporin (TC 1.A.8) family.</text>
</comment>
<evidence type="ECO:0000256" key="6">
    <source>
        <dbReference type="ARBA" id="ARBA00023136"/>
    </source>
</evidence>
<dbReference type="OrthoDB" id="3222at2759"/>
<dbReference type="PANTHER" id="PTHR19139">
    <property type="entry name" value="AQUAPORIN TRANSPORTER"/>
    <property type="match status" value="1"/>
</dbReference>
<dbReference type="RefSeq" id="XP_011308562.1">
    <property type="nucleotide sequence ID" value="XM_011310260.1"/>
</dbReference>
<protein>
    <submittedName>
        <fullName evidence="10 11">Aquaporin isoform X1</fullName>
    </submittedName>
</protein>
<organism evidence="9 11">
    <name type="scientific">Fopius arisanus</name>
    <dbReference type="NCBI Taxonomy" id="64838"/>
    <lineage>
        <taxon>Eukaryota</taxon>
        <taxon>Metazoa</taxon>
        <taxon>Ecdysozoa</taxon>
        <taxon>Arthropoda</taxon>
        <taxon>Hexapoda</taxon>
        <taxon>Insecta</taxon>
        <taxon>Pterygota</taxon>
        <taxon>Neoptera</taxon>
        <taxon>Endopterygota</taxon>
        <taxon>Hymenoptera</taxon>
        <taxon>Apocrita</taxon>
        <taxon>Ichneumonoidea</taxon>
        <taxon>Braconidae</taxon>
        <taxon>Opiinae</taxon>
        <taxon>Fopius</taxon>
    </lineage>
</organism>
<name>A0A9R1TGJ5_9HYME</name>
<proteinExistence type="inferred from homology"/>
<dbReference type="GeneID" id="105269763"/>
<evidence type="ECO:0000256" key="3">
    <source>
        <dbReference type="ARBA" id="ARBA00022448"/>
    </source>
</evidence>
<evidence type="ECO:0000256" key="8">
    <source>
        <dbReference type="SAM" id="Phobius"/>
    </source>
</evidence>